<accession>A0A8J2WDI5</accession>
<name>A0A8J2WDI5_9NEOP</name>
<reference evidence="2" key="1">
    <citation type="submission" date="2021-09" db="EMBL/GenBank/DDBJ databases">
        <authorList>
            <person name="Martin H S."/>
        </authorList>
    </citation>
    <scope>NUCLEOTIDE SEQUENCE</scope>
</reference>
<protein>
    <submittedName>
        <fullName evidence="2">(African queen) hypothetical protein</fullName>
    </submittedName>
</protein>
<gene>
    <name evidence="2" type="ORF">DCHRY22_LOCUS15737</name>
</gene>
<feature type="region of interest" description="Disordered" evidence="1">
    <location>
        <begin position="1"/>
        <end position="75"/>
    </location>
</feature>
<feature type="compositionally biased region" description="Low complexity" evidence="1">
    <location>
        <begin position="31"/>
        <end position="40"/>
    </location>
</feature>
<dbReference type="EMBL" id="CAKASE010000083">
    <property type="protein sequence ID" value="CAG9585283.1"/>
    <property type="molecule type" value="Genomic_DNA"/>
</dbReference>
<evidence type="ECO:0000313" key="2">
    <source>
        <dbReference type="EMBL" id="CAG9585283.1"/>
    </source>
</evidence>
<dbReference type="AlphaFoldDB" id="A0A8J2WDI5"/>
<evidence type="ECO:0000313" key="3">
    <source>
        <dbReference type="Proteomes" id="UP000789524"/>
    </source>
</evidence>
<evidence type="ECO:0000256" key="1">
    <source>
        <dbReference type="SAM" id="MobiDB-lite"/>
    </source>
</evidence>
<keyword evidence="3" id="KW-1185">Reference proteome</keyword>
<proteinExistence type="predicted"/>
<organism evidence="2 3">
    <name type="scientific">Danaus chrysippus</name>
    <name type="common">African queen</name>
    <dbReference type="NCBI Taxonomy" id="151541"/>
    <lineage>
        <taxon>Eukaryota</taxon>
        <taxon>Metazoa</taxon>
        <taxon>Ecdysozoa</taxon>
        <taxon>Arthropoda</taxon>
        <taxon>Hexapoda</taxon>
        <taxon>Insecta</taxon>
        <taxon>Pterygota</taxon>
        <taxon>Neoptera</taxon>
        <taxon>Endopterygota</taxon>
        <taxon>Lepidoptera</taxon>
        <taxon>Glossata</taxon>
        <taxon>Ditrysia</taxon>
        <taxon>Papilionoidea</taxon>
        <taxon>Nymphalidae</taxon>
        <taxon>Danainae</taxon>
        <taxon>Danaini</taxon>
        <taxon>Danaina</taxon>
        <taxon>Danaus</taxon>
        <taxon>Anosia</taxon>
    </lineage>
</organism>
<sequence length="75" mass="8493">MRATVVNEIHVERANKRRGRSHYSLPRSSVTSRRGPPGTRSRSERSPPALPFSPAPRHNRGTESQVTARQHVARR</sequence>
<comment type="caution">
    <text evidence="2">The sequence shown here is derived from an EMBL/GenBank/DDBJ whole genome shotgun (WGS) entry which is preliminary data.</text>
</comment>
<dbReference type="Proteomes" id="UP000789524">
    <property type="component" value="Unassembled WGS sequence"/>
</dbReference>